<proteinExistence type="inferred from homology"/>
<feature type="transmembrane region" description="Helical" evidence="7">
    <location>
        <begin position="203"/>
        <end position="222"/>
    </location>
</feature>
<dbReference type="Gene3D" id="1.20.1720.10">
    <property type="entry name" value="Multidrug resistance protein D"/>
    <property type="match status" value="1"/>
</dbReference>
<evidence type="ECO:0000313" key="9">
    <source>
        <dbReference type="EMBL" id="KHO00617.1"/>
    </source>
</evidence>
<dbReference type="EMBL" id="AZHE01000002">
    <property type="protein sequence ID" value="KHO00617.1"/>
    <property type="molecule type" value="Genomic_DNA"/>
</dbReference>
<keyword evidence="4 7" id="KW-0812">Transmembrane</keyword>
<accession>A0A0B2WWL7</accession>
<feature type="transmembrane region" description="Helical" evidence="7">
    <location>
        <begin position="546"/>
        <end position="566"/>
    </location>
</feature>
<evidence type="ECO:0000259" key="8">
    <source>
        <dbReference type="PROSITE" id="PS50850"/>
    </source>
</evidence>
<evidence type="ECO:0000256" key="1">
    <source>
        <dbReference type="ARBA" id="ARBA00004141"/>
    </source>
</evidence>
<feature type="transmembrane region" description="Helical" evidence="7">
    <location>
        <begin position="384"/>
        <end position="402"/>
    </location>
</feature>
<dbReference type="AlphaFoldDB" id="A0A0B2WWL7"/>
<dbReference type="OrthoDB" id="10021397at2759"/>
<dbReference type="Gene3D" id="1.20.1250.20">
    <property type="entry name" value="MFS general substrate transporter like domains"/>
    <property type="match status" value="1"/>
</dbReference>
<feature type="transmembrane region" description="Helical" evidence="7">
    <location>
        <begin position="467"/>
        <end position="495"/>
    </location>
</feature>
<evidence type="ECO:0000256" key="3">
    <source>
        <dbReference type="ARBA" id="ARBA00022448"/>
    </source>
</evidence>
<evidence type="ECO:0000256" key="2">
    <source>
        <dbReference type="ARBA" id="ARBA00007520"/>
    </source>
</evidence>
<feature type="transmembrane region" description="Helical" evidence="7">
    <location>
        <begin position="439"/>
        <end position="460"/>
    </location>
</feature>
<comment type="caution">
    <text evidence="9">The sequence shown here is derived from an EMBL/GenBank/DDBJ whole genome shotgun (WGS) entry which is preliminary data.</text>
</comment>
<evidence type="ECO:0000313" key="10">
    <source>
        <dbReference type="Proteomes" id="UP000030816"/>
    </source>
</evidence>
<dbReference type="PROSITE" id="PS50850">
    <property type="entry name" value="MFS"/>
    <property type="match status" value="1"/>
</dbReference>
<feature type="domain" description="Major facilitator superfamily (MFS) profile" evidence="8">
    <location>
        <begin position="81"/>
        <end position="569"/>
    </location>
</feature>
<feature type="transmembrane region" description="Helical" evidence="7">
    <location>
        <begin position="407"/>
        <end position="427"/>
    </location>
</feature>
<dbReference type="CDD" id="cd17502">
    <property type="entry name" value="MFS_Azr1_MDR_like"/>
    <property type="match status" value="1"/>
</dbReference>
<dbReference type="InterPro" id="IPR036259">
    <property type="entry name" value="MFS_trans_sf"/>
</dbReference>
<dbReference type="HOGENOM" id="CLU_000960_22_1_1"/>
<feature type="transmembrane region" description="Helical" evidence="7">
    <location>
        <begin position="302"/>
        <end position="324"/>
    </location>
</feature>
<feature type="transmembrane region" description="Helical" evidence="7">
    <location>
        <begin position="344"/>
        <end position="364"/>
    </location>
</feature>
<dbReference type="Proteomes" id="UP000030816">
    <property type="component" value="Unassembled WGS sequence"/>
</dbReference>
<keyword evidence="6 7" id="KW-0472">Membrane</keyword>
<name>A0A0B2WWL7_METAS</name>
<feature type="transmembrane region" description="Helical" evidence="7">
    <location>
        <begin position="276"/>
        <end position="296"/>
    </location>
</feature>
<sequence>MGTHVLQEPTPAYFSTAEYLHKKFRLSASPSLELDFGRHGKFDSGIPRDSPCSESLFTDDDAKEKEDAEVEYVHGWRLFGLMMAMTLATFLVLLDMSIIVTAIPHITTYFHSLYDVGWYGAAYNLSSASLQPLSGKFYTHFRTKWTFLAFLLLFQVGSLICGAASSSTMFILGRAVAGLGSAGLQNGAFAIIAAAAPLEKRPALMGMVMGGCQVGLVAGPLVGGALTEYASWPWCFYINLPLGGLAALVITLVAIPDRRVRIPGSTWAIVGRKFDLPGFALFAPWAVMILLALQYGGTTHPWTSATVIGLLVGGAATLGVFVLWEKRAGDNAMVPPSIVRKREIWTACLTMAFLFTALFGSSYYLPIYFQSVKGATPFQSGLSILPSILTQLVFAVASGFMVQRVGYYLPFAVASAVIVTIGSGLLATLDPLTPPAVWVGYQIFVGAGRGLGMQIAVIAIQANAPPPLVAIATSTMVFCQTFSGAMFIAVANTIFTGRLRTELTTRIPSMSAEDIVKAGAAGVRDAVEPAFLAAAQMSYSKAFQSVFHFVAGLTVCMFFAAWGIGWKDIRRKNERHLNDARRET</sequence>
<evidence type="ECO:0000256" key="7">
    <source>
        <dbReference type="SAM" id="Phobius"/>
    </source>
</evidence>
<comment type="subcellular location">
    <subcellularLocation>
        <location evidence="1">Membrane</location>
        <topology evidence="1">Multi-pass membrane protein</topology>
    </subcellularLocation>
</comment>
<evidence type="ECO:0000256" key="6">
    <source>
        <dbReference type="ARBA" id="ARBA00023136"/>
    </source>
</evidence>
<evidence type="ECO:0000256" key="5">
    <source>
        <dbReference type="ARBA" id="ARBA00022989"/>
    </source>
</evidence>
<feature type="transmembrane region" description="Helical" evidence="7">
    <location>
        <begin position="171"/>
        <end position="196"/>
    </location>
</feature>
<dbReference type="PANTHER" id="PTHR23501">
    <property type="entry name" value="MAJOR FACILITATOR SUPERFAMILY"/>
    <property type="match status" value="1"/>
</dbReference>
<dbReference type="RefSeq" id="XP_040681682.1">
    <property type="nucleotide sequence ID" value="XM_040820194.1"/>
</dbReference>
<organism evidence="9 10">
    <name type="scientific">Metarhizium album (strain ARSEF 1941)</name>
    <dbReference type="NCBI Taxonomy" id="1081103"/>
    <lineage>
        <taxon>Eukaryota</taxon>
        <taxon>Fungi</taxon>
        <taxon>Dikarya</taxon>
        <taxon>Ascomycota</taxon>
        <taxon>Pezizomycotina</taxon>
        <taxon>Sordariomycetes</taxon>
        <taxon>Hypocreomycetidae</taxon>
        <taxon>Hypocreales</taxon>
        <taxon>Clavicipitaceae</taxon>
        <taxon>Metarhizium</taxon>
    </lineage>
</organism>
<dbReference type="PANTHER" id="PTHR23501:SF193">
    <property type="entry name" value="MULTIDRUG TRANSPORTER, PUTATIVE (AFU_ORTHOLOGUE AFUA_8G00940)-RELATED"/>
    <property type="match status" value="1"/>
</dbReference>
<evidence type="ECO:0000256" key="4">
    <source>
        <dbReference type="ARBA" id="ARBA00022692"/>
    </source>
</evidence>
<dbReference type="GeneID" id="63735850"/>
<dbReference type="InterPro" id="IPR011701">
    <property type="entry name" value="MFS"/>
</dbReference>
<keyword evidence="5 7" id="KW-1133">Transmembrane helix</keyword>
<protein>
    <submittedName>
        <fullName evidence="9">Major facilitator superfamily domain, general substrate transporter</fullName>
    </submittedName>
</protein>
<feature type="transmembrane region" description="Helical" evidence="7">
    <location>
        <begin position="78"/>
        <end position="104"/>
    </location>
</feature>
<dbReference type="SUPFAM" id="SSF103473">
    <property type="entry name" value="MFS general substrate transporter"/>
    <property type="match status" value="1"/>
</dbReference>
<feature type="transmembrane region" description="Helical" evidence="7">
    <location>
        <begin position="145"/>
        <end position="165"/>
    </location>
</feature>
<keyword evidence="10" id="KW-1185">Reference proteome</keyword>
<dbReference type="GO" id="GO:0005886">
    <property type="term" value="C:plasma membrane"/>
    <property type="evidence" value="ECO:0007669"/>
    <property type="project" value="TreeGrafter"/>
</dbReference>
<reference evidence="9 10" key="1">
    <citation type="journal article" date="2014" name="Proc. Natl. Acad. Sci. U.S.A.">
        <title>Trajectory and genomic determinants of fungal-pathogen speciation and host adaptation.</title>
        <authorList>
            <person name="Hu X."/>
            <person name="Xiao G."/>
            <person name="Zheng P."/>
            <person name="Shang Y."/>
            <person name="Su Y."/>
            <person name="Zhang X."/>
            <person name="Liu X."/>
            <person name="Zhan S."/>
            <person name="St Leger R.J."/>
            <person name="Wang C."/>
        </authorList>
    </citation>
    <scope>NUCLEOTIDE SEQUENCE [LARGE SCALE GENOMIC DNA]</scope>
    <source>
        <strain evidence="9 10">ARSEF 1941</strain>
    </source>
</reference>
<dbReference type="GO" id="GO:0022857">
    <property type="term" value="F:transmembrane transporter activity"/>
    <property type="evidence" value="ECO:0007669"/>
    <property type="project" value="InterPro"/>
</dbReference>
<comment type="similarity">
    <text evidence="2">Belongs to the major facilitator superfamily. TCR/Tet family.</text>
</comment>
<dbReference type="Pfam" id="PF07690">
    <property type="entry name" value="MFS_1"/>
    <property type="match status" value="1"/>
</dbReference>
<feature type="transmembrane region" description="Helical" evidence="7">
    <location>
        <begin position="234"/>
        <end position="255"/>
    </location>
</feature>
<dbReference type="FunFam" id="1.20.1250.20:FF:000196">
    <property type="entry name" value="MFS toxin efflux pump (AflT)"/>
    <property type="match status" value="1"/>
</dbReference>
<dbReference type="InterPro" id="IPR020846">
    <property type="entry name" value="MFS_dom"/>
</dbReference>
<gene>
    <name evidence="9" type="ORF">MAM_01395</name>
</gene>
<keyword evidence="3" id="KW-0813">Transport</keyword>